<protein>
    <submittedName>
        <fullName evidence="1">Uncharacterized protein</fullName>
    </submittedName>
</protein>
<dbReference type="Proteomes" id="UP000634136">
    <property type="component" value="Unassembled WGS sequence"/>
</dbReference>
<evidence type="ECO:0000313" key="1">
    <source>
        <dbReference type="EMBL" id="KAF7823716.1"/>
    </source>
</evidence>
<accession>A0A834WLH6</accession>
<proteinExistence type="predicted"/>
<organism evidence="1 2">
    <name type="scientific">Senna tora</name>
    <dbReference type="NCBI Taxonomy" id="362788"/>
    <lineage>
        <taxon>Eukaryota</taxon>
        <taxon>Viridiplantae</taxon>
        <taxon>Streptophyta</taxon>
        <taxon>Embryophyta</taxon>
        <taxon>Tracheophyta</taxon>
        <taxon>Spermatophyta</taxon>
        <taxon>Magnoliopsida</taxon>
        <taxon>eudicotyledons</taxon>
        <taxon>Gunneridae</taxon>
        <taxon>Pentapetalae</taxon>
        <taxon>rosids</taxon>
        <taxon>fabids</taxon>
        <taxon>Fabales</taxon>
        <taxon>Fabaceae</taxon>
        <taxon>Caesalpinioideae</taxon>
        <taxon>Cassia clade</taxon>
        <taxon>Senna</taxon>
    </lineage>
</organism>
<gene>
    <name evidence="1" type="ORF">G2W53_021860</name>
</gene>
<name>A0A834WLH6_9FABA</name>
<dbReference type="EMBL" id="JAAIUW010000007">
    <property type="protein sequence ID" value="KAF7823716.1"/>
    <property type="molecule type" value="Genomic_DNA"/>
</dbReference>
<comment type="caution">
    <text evidence="1">The sequence shown here is derived from an EMBL/GenBank/DDBJ whole genome shotgun (WGS) entry which is preliminary data.</text>
</comment>
<dbReference type="AlphaFoldDB" id="A0A834WLH6"/>
<evidence type="ECO:0000313" key="2">
    <source>
        <dbReference type="Proteomes" id="UP000634136"/>
    </source>
</evidence>
<reference evidence="1" key="1">
    <citation type="submission" date="2020-09" db="EMBL/GenBank/DDBJ databases">
        <title>Genome-Enabled Discovery of Anthraquinone Biosynthesis in Senna tora.</title>
        <authorList>
            <person name="Kang S.-H."/>
            <person name="Pandey R.P."/>
            <person name="Lee C.-M."/>
            <person name="Sim J.-S."/>
            <person name="Jeong J.-T."/>
            <person name="Choi B.-S."/>
            <person name="Jung M."/>
            <person name="Ginzburg D."/>
            <person name="Zhao K."/>
            <person name="Won S.Y."/>
            <person name="Oh T.-J."/>
            <person name="Yu Y."/>
            <person name="Kim N.-H."/>
            <person name="Lee O.R."/>
            <person name="Lee T.-H."/>
            <person name="Bashyal P."/>
            <person name="Kim T.-S."/>
            <person name="Lee W.-H."/>
            <person name="Kawkins C."/>
            <person name="Kim C.-K."/>
            <person name="Kim J.S."/>
            <person name="Ahn B.O."/>
            <person name="Rhee S.Y."/>
            <person name="Sohng J.K."/>
        </authorList>
    </citation>
    <scope>NUCLEOTIDE SEQUENCE</scope>
    <source>
        <tissue evidence="1">Leaf</tissue>
    </source>
</reference>
<sequence length="44" mass="5461">MEATEESLRVLERGEIEVTPWRRKASETRWRQQWETEKRENAEE</sequence>
<keyword evidence="2" id="KW-1185">Reference proteome</keyword>